<dbReference type="Gene3D" id="3.40.50.1820">
    <property type="entry name" value="alpha/beta hydrolase"/>
    <property type="match status" value="1"/>
</dbReference>
<dbReference type="EMBL" id="JABSTU010003954">
    <property type="protein sequence ID" value="KAH7964433.1"/>
    <property type="molecule type" value="Genomic_DNA"/>
</dbReference>
<protein>
    <submittedName>
        <fullName evidence="2">Uncharacterized protein</fullName>
    </submittedName>
</protein>
<reference evidence="2" key="1">
    <citation type="journal article" date="2020" name="Cell">
        <title>Large-Scale Comparative Analyses of Tick Genomes Elucidate Their Genetic Diversity and Vector Capacities.</title>
        <authorList>
            <consortium name="Tick Genome and Microbiome Consortium (TIGMIC)"/>
            <person name="Jia N."/>
            <person name="Wang J."/>
            <person name="Shi W."/>
            <person name="Du L."/>
            <person name="Sun Y."/>
            <person name="Zhan W."/>
            <person name="Jiang J.F."/>
            <person name="Wang Q."/>
            <person name="Zhang B."/>
            <person name="Ji P."/>
            <person name="Bell-Sakyi L."/>
            <person name="Cui X.M."/>
            <person name="Yuan T.T."/>
            <person name="Jiang B.G."/>
            <person name="Yang W.F."/>
            <person name="Lam T.T."/>
            <person name="Chang Q.C."/>
            <person name="Ding S.J."/>
            <person name="Wang X.J."/>
            <person name="Zhu J.G."/>
            <person name="Ruan X.D."/>
            <person name="Zhao L."/>
            <person name="Wei J.T."/>
            <person name="Ye R.Z."/>
            <person name="Que T.C."/>
            <person name="Du C.H."/>
            <person name="Zhou Y.H."/>
            <person name="Cheng J.X."/>
            <person name="Dai P.F."/>
            <person name="Guo W.B."/>
            <person name="Han X.H."/>
            <person name="Huang E.J."/>
            <person name="Li L.F."/>
            <person name="Wei W."/>
            <person name="Gao Y.C."/>
            <person name="Liu J.Z."/>
            <person name="Shao H.Z."/>
            <person name="Wang X."/>
            <person name="Wang C.C."/>
            <person name="Yang T.C."/>
            <person name="Huo Q.B."/>
            <person name="Li W."/>
            <person name="Chen H.Y."/>
            <person name="Chen S.E."/>
            <person name="Zhou L.G."/>
            <person name="Ni X.B."/>
            <person name="Tian J.H."/>
            <person name="Sheng Y."/>
            <person name="Liu T."/>
            <person name="Pan Y.S."/>
            <person name="Xia L.Y."/>
            <person name="Li J."/>
            <person name="Zhao F."/>
            <person name="Cao W.C."/>
        </authorList>
    </citation>
    <scope>NUCLEOTIDE SEQUENCE</scope>
    <source>
        <strain evidence="2">Rmic-2018</strain>
    </source>
</reference>
<keyword evidence="3" id="KW-1185">Reference proteome</keyword>
<reference evidence="2" key="2">
    <citation type="submission" date="2021-09" db="EMBL/GenBank/DDBJ databases">
        <authorList>
            <person name="Jia N."/>
            <person name="Wang J."/>
            <person name="Shi W."/>
            <person name="Du L."/>
            <person name="Sun Y."/>
            <person name="Zhan W."/>
            <person name="Jiang J."/>
            <person name="Wang Q."/>
            <person name="Zhang B."/>
            <person name="Ji P."/>
            <person name="Sakyi L.B."/>
            <person name="Cui X."/>
            <person name="Yuan T."/>
            <person name="Jiang B."/>
            <person name="Yang W."/>
            <person name="Lam T.T.-Y."/>
            <person name="Chang Q."/>
            <person name="Ding S."/>
            <person name="Wang X."/>
            <person name="Zhu J."/>
            <person name="Ruan X."/>
            <person name="Zhao L."/>
            <person name="Wei J."/>
            <person name="Que T."/>
            <person name="Du C."/>
            <person name="Cheng J."/>
            <person name="Dai P."/>
            <person name="Han X."/>
            <person name="Huang E."/>
            <person name="Gao Y."/>
            <person name="Liu J."/>
            <person name="Shao H."/>
            <person name="Ye R."/>
            <person name="Li L."/>
            <person name="Wei W."/>
            <person name="Wang X."/>
            <person name="Wang C."/>
            <person name="Huo Q."/>
            <person name="Li W."/>
            <person name="Guo W."/>
            <person name="Chen H."/>
            <person name="Chen S."/>
            <person name="Zhou L."/>
            <person name="Zhou L."/>
            <person name="Ni X."/>
            <person name="Tian J."/>
            <person name="Zhou Y."/>
            <person name="Sheng Y."/>
            <person name="Liu T."/>
            <person name="Pan Y."/>
            <person name="Xia L."/>
            <person name="Li J."/>
            <person name="Zhao F."/>
            <person name="Cao W."/>
        </authorList>
    </citation>
    <scope>NUCLEOTIDE SEQUENCE</scope>
    <source>
        <strain evidence="2">Rmic-2018</strain>
        <tissue evidence="2">Larvae</tissue>
    </source>
</reference>
<evidence type="ECO:0000313" key="3">
    <source>
        <dbReference type="Proteomes" id="UP000821866"/>
    </source>
</evidence>
<name>A0A9J6D0I4_RHIMP</name>
<dbReference type="VEuPathDB" id="VectorBase:LOC119172856"/>
<dbReference type="Proteomes" id="UP000821866">
    <property type="component" value="Unassembled WGS sequence"/>
</dbReference>
<feature type="region of interest" description="Disordered" evidence="1">
    <location>
        <begin position="223"/>
        <end position="248"/>
    </location>
</feature>
<evidence type="ECO:0000313" key="2">
    <source>
        <dbReference type="EMBL" id="KAH7964433.1"/>
    </source>
</evidence>
<comment type="caution">
    <text evidence="2">The sequence shown here is derived from an EMBL/GenBank/DDBJ whole genome shotgun (WGS) entry which is preliminary data.</text>
</comment>
<feature type="compositionally biased region" description="Basic and acidic residues" evidence="1">
    <location>
        <begin position="225"/>
        <end position="240"/>
    </location>
</feature>
<sequence length="248" mass="26607">MLLTRRCDIDAQVMPYRRLAEALRCNDSDLSVSAWLSCFRAAPVDELLQAARASSEWPLQFAPHVDIRTLKTAPSSIPHTVVAGVDVADDKALFMERILPLAKRDGSASTPKALLEYTLNVFNVPLGVKPFIRSLFTVESADGIADTLSMISTCASLEVAKAVAEGYHYQVHSTVAGGLLQPPLGISELAQFAANGHALAMRSWRKQAQICGLPSSANFIWEGSSKGRKENEAPGEDGRATGDVGGQA</sequence>
<evidence type="ECO:0000256" key="1">
    <source>
        <dbReference type="SAM" id="MobiDB-lite"/>
    </source>
</evidence>
<gene>
    <name evidence="2" type="ORF">HPB51_027332</name>
</gene>
<dbReference type="AlphaFoldDB" id="A0A9J6D0I4"/>
<accession>A0A9J6D0I4</accession>
<proteinExistence type="predicted"/>
<organism evidence="2 3">
    <name type="scientific">Rhipicephalus microplus</name>
    <name type="common">Cattle tick</name>
    <name type="synonym">Boophilus microplus</name>
    <dbReference type="NCBI Taxonomy" id="6941"/>
    <lineage>
        <taxon>Eukaryota</taxon>
        <taxon>Metazoa</taxon>
        <taxon>Ecdysozoa</taxon>
        <taxon>Arthropoda</taxon>
        <taxon>Chelicerata</taxon>
        <taxon>Arachnida</taxon>
        <taxon>Acari</taxon>
        <taxon>Parasitiformes</taxon>
        <taxon>Ixodida</taxon>
        <taxon>Ixodoidea</taxon>
        <taxon>Ixodidae</taxon>
        <taxon>Rhipicephalinae</taxon>
        <taxon>Rhipicephalus</taxon>
        <taxon>Boophilus</taxon>
    </lineage>
</organism>
<dbReference type="InterPro" id="IPR029058">
    <property type="entry name" value="AB_hydrolase_fold"/>
</dbReference>